<dbReference type="Proteomes" id="UP000001542">
    <property type="component" value="Unassembled WGS sequence"/>
</dbReference>
<evidence type="ECO:0000256" key="5">
    <source>
        <dbReference type="SAM" id="MobiDB-lite"/>
    </source>
</evidence>
<keyword evidence="6" id="KW-0732">Signal</keyword>
<keyword evidence="8" id="KW-1185">Reference proteome</keyword>
<evidence type="ECO:0000313" key="8">
    <source>
        <dbReference type="Proteomes" id="UP000001542"/>
    </source>
</evidence>
<feature type="region of interest" description="Disordered" evidence="5">
    <location>
        <begin position="308"/>
        <end position="350"/>
    </location>
</feature>
<gene>
    <name evidence="7" type="ORF">TVAG_225310</name>
</gene>
<evidence type="ECO:0000256" key="2">
    <source>
        <dbReference type="ARBA" id="ARBA00022692"/>
    </source>
</evidence>
<keyword evidence="2" id="KW-0812">Transmembrane</keyword>
<organism evidence="7 8">
    <name type="scientific">Trichomonas vaginalis (strain ATCC PRA-98 / G3)</name>
    <dbReference type="NCBI Taxonomy" id="412133"/>
    <lineage>
        <taxon>Eukaryota</taxon>
        <taxon>Metamonada</taxon>
        <taxon>Parabasalia</taxon>
        <taxon>Trichomonadida</taxon>
        <taxon>Trichomonadidae</taxon>
        <taxon>Trichomonas</taxon>
    </lineage>
</organism>
<feature type="compositionally biased region" description="Basic residues" evidence="5">
    <location>
        <begin position="337"/>
        <end position="350"/>
    </location>
</feature>
<dbReference type="OrthoDB" id="10569335at2759"/>
<dbReference type="PANTHER" id="PTHR12883">
    <property type="entry name" value="ADIPOCYTE-SPECIFIC PROTEIN 4-RELATED"/>
    <property type="match status" value="1"/>
</dbReference>
<keyword evidence="4" id="KW-0472">Membrane</keyword>
<feature type="compositionally biased region" description="Basic and acidic residues" evidence="5">
    <location>
        <begin position="308"/>
        <end position="336"/>
    </location>
</feature>
<feature type="chain" id="PRO_5002642941" evidence="6">
    <location>
        <begin position="17"/>
        <end position="350"/>
    </location>
</feature>
<dbReference type="InParanoid" id="A2DNR0"/>
<evidence type="ECO:0000256" key="4">
    <source>
        <dbReference type="ARBA" id="ARBA00023136"/>
    </source>
</evidence>
<evidence type="ECO:0000256" key="1">
    <source>
        <dbReference type="ARBA" id="ARBA00004167"/>
    </source>
</evidence>
<accession>A2DNR0</accession>
<feature type="signal peptide" evidence="6">
    <location>
        <begin position="1"/>
        <end position="16"/>
    </location>
</feature>
<reference evidence="7" key="2">
    <citation type="journal article" date="2007" name="Science">
        <title>Draft genome sequence of the sexually transmitted pathogen Trichomonas vaginalis.</title>
        <authorList>
            <person name="Carlton J.M."/>
            <person name="Hirt R.P."/>
            <person name="Silva J.C."/>
            <person name="Delcher A.L."/>
            <person name="Schatz M."/>
            <person name="Zhao Q."/>
            <person name="Wortman J.R."/>
            <person name="Bidwell S.L."/>
            <person name="Alsmark U.C.M."/>
            <person name="Besteiro S."/>
            <person name="Sicheritz-Ponten T."/>
            <person name="Noel C.J."/>
            <person name="Dacks J.B."/>
            <person name="Foster P.G."/>
            <person name="Simillion C."/>
            <person name="Van de Peer Y."/>
            <person name="Miranda-Saavedra D."/>
            <person name="Barton G.J."/>
            <person name="Westrop G.D."/>
            <person name="Mueller S."/>
            <person name="Dessi D."/>
            <person name="Fiori P.L."/>
            <person name="Ren Q."/>
            <person name="Paulsen I."/>
            <person name="Zhang H."/>
            <person name="Bastida-Corcuera F.D."/>
            <person name="Simoes-Barbosa A."/>
            <person name="Brown M.T."/>
            <person name="Hayes R.D."/>
            <person name="Mukherjee M."/>
            <person name="Okumura C.Y."/>
            <person name="Schneider R."/>
            <person name="Smith A.J."/>
            <person name="Vanacova S."/>
            <person name="Villalvazo M."/>
            <person name="Haas B.J."/>
            <person name="Pertea M."/>
            <person name="Feldblyum T.V."/>
            <person name="Utterback T.R."/>
            <person name="Shu C.L."/>
            <person name="Osoegawa K."/>
            <person name="de Jong P.J."/>
            <person name="Hrdy I."/>
            <person name="Horvathova L."/>
            <person name="Zubacova Z."/>
            <person name="Dolezal P."/>
            <person name="Malik S.B."/>
            <person name="Logsdon J.M. Jr."/>
            <person name="Henze K."/>
            <person name="Gupta A."/>
            <person name="Wang C.C."/>
            <person name="Dunne R.L."/>
            <person name="Upcroft J.A."/>
            <person name="Upcroft P."/>
            <person name="White O."/>
            <person name="Salzberg S.L."/>
            <person name="Tang P."/>
            <person name="Chiu C.-H."/>
            <person name="Lee Y.-S."/>
            <person name="Embley T.M."/>
            <person name="Coombs G.H."/>
            <person name="Mottram J.C."/>
            <person name="Tachezy J."/>
            <person name="Fraser-Liggett C.M."/>
            <person name="Johnson P.J."/>
        </authorList>
    </citation>
    <scope>NUCLEOTIDE SEQUENCE [LARGE SCALE GENOMIC DNA]</scope>
    <source>
        <strain evidence="7">G3</strain>
    </source>
</reference>
<dbReference type="AlphaFoldDB" id="A2DNR0"/>
<dbReference type="EMBL" id="DS113224">
    <property type="protein sequence ID" value="EAY17905.1"/>
    <property type="molecule type" value="Genomic_DNA"/>
</dbReference>
<dbReference type="GO" id="GO:0005509">
    <property type="term" value="F:calcium ion binding"/>
    <property type="evidence" value="ECO:0000318"/>
    <property type="project" value="GO_Central"/>
</dbReference>
<keyword evidence="3" id="KW-1133">Transmembrane helix</keyword>
<dbReference type="PANTHER" id="PTHR12883:SF0">
    <property type="entry name" value="PAT COMPLEX SUBUNIT CCDC47"/>
    <property type="match status" value="1"/>
</dbReference>
<dbReference type="GO" id="GO:0005783">
    <property type="term" value="C:endoplasmic reticulum"/>
    <property type="evidence" value="ECO:0000318"/>
    <property type="project" value="GO_Central"/>
</dbReference>
<dbReference type="Pfam" id="PF07946">
    <property type="entry name" value="CCDC47"/>
    <property type="match status" value="1"/>
</dbReference>
<comment type="subcellular location">
    <subcellularLocation>
        <location evidence="1">Membrane</location>
        <topology evidence="1">Single-pass membrane protein</topology>
    </subcellularLocation>
</comment>
<protein>
    <submittedName>
        <fullName evidence="7">Uncharacterized protein</fullName>
    </submittedName>
</protein>
<evidence type="ECO:0000313" key="7">
    <source>
        <dbReference type="EMBL" id="EAY17905.1"/>
    </source>
</evidence>
<reference evidence="7" key="1">
    <citation type="submission" date="2006-10" db="EMBL/GenBank/DDBJ databases">
        <authorList>
            <person name="Amadeo P."/>
            <person name="Zhao Q."/>
            <person name="Wortman J."/>
            <person name="Fraser-Liggett C."/>
            <person name="Carlton J."/>
        </authorList>
    </citation>
    <scope>NUCLEOTIDE SEQUENCE</scope>
    <source>
        <strain evidence="7">G3</strain>
    </source>
</reference>
<proteinExistence type="predicted"/>
<dbReference type="SMR" id="A2DNR0"/>
<sequence length="350" mass="40933">MIVFLLLALAVRSVDQDLPFEDETVSTDSTNQNDEQDDAENVDGPTPTPTPTPVVLHPVPLKEIMSLREVLAAGIFVLYIITFFAGRAKLKAKFDHFYKTCLPLFRDKYFAIVPEIMQYENIHKRKCYITGRTGYQGGILTVEYPYSCDPLGILYSAFQNRKPTLTVELICQPLTQPNGIIRITKDKPHFFDQYKLKMNQIEADPHLKCFTDFGDVKKEFIEKVNDFLADFPRSIQMIEASDLNDYETRLESNYVARFEIILNDPEILCERLVDFIMDFADTFVTLQLSKDQLEKNDKLRNALIAERQRRQKEEEEKNKKLSPEEQKRLEEKQERRERRRNSPKIKYVKK</sequence>
<dbReference type="KEGG" id="tva:5463406"/>
<dbReference type="InterPro" id="IPR012879">
    <property type="entry name" value="CCDC47"/>
</dbReference>
<evidence type="ECO:0000256" key="3">
    <source>
        <dbReference type="ARBA" id="ARBA00022989"/>
    </source>
</evidence>
<name>A2DNR0_TRIV3</name>
<dbReference type="RefSeq" id="XP_001578891.1">
    <property type="nucleotide sequence ID" value="XM_001578841.1"/>
</dbReference>
<dbReference type="VEuPathDB" id="TrichDB:TVAG_225310"/>
<feature type="region of interest" description="Disordered" evidence="5">
    <location>
        <begin position="22"/>
        <end position="53"/>
    </location>
</feature>
<dbReference type="GO" id="GO:0032469">
    <property type="term" value="P:endoplasmic reticulum calcium ion homeostasis"/>
    <property type="evidence" value="ECO:0007669"/>
    <property type="project" value="InterPro"/>
</dbReference>
<evidence type="ECO:0000256" key="6">
    <source>
        <dbReference type="SAM" id="SignalP"/>
    </source>
</evidence>
<dbReference type="VEuPathDB" id="TrichDB:TVAGG3_0288430"/>
<dbReference type="GO" id="GO:0016020">
    <property type="term" value="C:membrane"/>
    <property type="evidence" value="ECO:0007669"/>
    <property type="project" value="UniProtKB-SubCell"/>
</dbReference>